<dbReference type="OrthoDB" id="3057748at2759"/>
<gene>
    <name evidence="2" type="ORF">GALMADRAFT_141579</name>
</gene>
<protein>
    <recommendedName>
        <fullName evidence="4">CxC1-like cysteine cluster associated with KDZ transposases domain-containing protein</fullName>
    </recommendedName>
</protein>
<dbReference type="EMBL" id="KL142383">
    <property type="protein sequence ID" value="KDR74552.1"/>
    <property type="molecule type" value="Genomic_DNA"/>
</dbReference>
<dbReference type="AlphaFoldDB" id="A0A067SWY1"/>
<sequence>MTDTSLGDLPDAAAVDAPDGNSEQDWQPVDNFLDNDTVFISGSNWKYPDLPSGPTLPSDTDISMDIDDATDVDPVSYDFTIKCVDLYSLSSSIHVACSSSMTVHVAMMLQGFPPTSHVDPTLAVSIKTLELFRRLRNRKASLSVEAYAKVLCDLYAVSSQAPAYAVI</sequence>
<feature type="region of interest" description="Disordered" evidence="1">
    <location>
        <begin position="1"/>
        <end position="25"/>
    </location>
</feature>
<evidence type="ECO:0000313" key="2">
    <source>
        <dbReference type="EMBL" id="KDR74552.1"/>
    </source>
</evidence>
<dbReference type="Proteomes" id="UP000027222">
    <property type="component" value="Unassembled WGS sequence"/>
</dbReference>
<proteinExistence type="predicted"/>
<accession>A0A067SWY1</accession>
<dbReference type="HOGENOM" id="CLU_1594658_0_0_1"/>
<keyword evidence="3" id="KW-1185">Reference proteome</keyword>
<evidence type="ECO:0008006" key="4">
    <source>
        <dbReference type="Google" id="ProtNLM"/>
    </source>
</evidence>
<reference evidence="3" key="1">
    <citation type="journal article" date="2014" name="Proc. Natl. Acad. Sci. U.S.A.">
        <title>Extensive sampling of basidiomycete genomes demonstrates inadequacy of the white-rot/brown-rot paradigm for wood decay fungi.</title>
        <authorList>
            <person name="Riley R."/>
            <person name="Salamov A.A."/>
            <person name="Brown D.W."/>
            <person name="Nagy L.G."/>
            <person name="Floudas D."/>
            <person name="Held B.W."/>
            <person name="Levasseur A."/>
            <person name="Lombard V."/>
            <person name="Morin E."/>
            <person name="Otillar R."/>
            <person name="Lindquist E.A."/>
            <person name="Sun H."/>
            <person name="LaButti K.M."/>
            <person name="Schmutz J."/>
            <person name="Jabbour D."/>
            <person name="Luo H."/>
            <person name="Baker S.E."/>
            <person name="Pisabarro A.G."/>
            <person name="Walton J.D."/>
            <person name="Blanchette R.A."/>
            <person name="Henrissat B."/>
            <person name="Martin F."/>
            <person name="Cullen D."/>
            <person name="Hibbett D.S."/>
            <person name="Grigoriev I.V."/>
        </authorList>
    </citation>
    <scope>NUCLEOTIDE SEQUENCE [LARGE SCALE GENOMIC DNA]</scope>
    <source>
        <strain evidence="3">CBS 339.88</strain>
    </source>
</reference>
<evidence type="ECO:0000256" key="1">
    <source>
        <dbReference type="SAM" id="MobiDB-lite"/>
    </source>
</evidence>
<feature type="compositionally biased region" description="Low complexity" evidence="1">
    <location>
        <begin position="1"/>
        <end position="20"/>
    </location>
</feature>
<organism evidence="2 3">
    <name type="scientific">Galerina marginata (strain CBS 339.88)</name>
    <dbReference type="NCBI Taxonomy" id="685588"/>
    <lineage>
        <taxon>Eukaryota</taxon>
        <taxon>Fungi</taxon>
        <taxon>Dikarya</taxon>
        <taxon>Basidiomycota</taxon>
        <taxon>Agaricomycotina</taxon>
        <taxon>Agaricomycetes</taxon>
        <taxon>Agaricomycetidae</taxon>
        <taxon>Agaricales</taxon>
        <taxon>Agaricineae</taxon>
        <taxon>Strophariaceae</taxon>
        <taxon>Galerina</taxon>
    </lineage>
</organism>
<evidence type="ECO:0000313" key="3">
    <source>
        <dbReference type="Proteomes" id="UP000027222"/>
    </source>
</evidence>
<name>A0A067SWY1_GALM3</name>